<organism evidence="1 2">
    <name type="scientific">Trichonephila clavipes</name>
    <name type="common">Golden silk orbweaver</name>
    <name type="synonym">Nephila clavipes</name>
    <dbReference type="NCBI Taxonomy" id="2585209"/>
    <lineage>
        <taxon>Eukaryota</taxon>
        <taxon>Metazoa</taxon>
        <taxon>Ecdysozoa</taxon>
        <taxon>Arthropoda</taxon>
        <taxon>Chelicerata</taxon>
        <taxon>Arachnida</taxon>
        <taxon>Araneae</taxon>
        <taxon>Araneomorphae</taxon>
        <taxon>Entelegynae</taxon>
        <taxon>Araneoidea</taxon>
        <taxon>Nephilidae</taxon>
        <taxon>Trichonephila</taxon>
    </lineage>
</organism>
<protein>
    <submittedName>
        <fullName evidence="1">GTP cyclohydrolase 1</fullName>
    </submittedName>
</protein>
<gene>
    <name evidence="1" type="primary">Pu</name>
    <name evidence="1" type="ORF">TNCV_4403861</name>
</gene>
<dbReference type="PANTHER" id="PTHR45749">
    <property type="match status" value="1"/>
</dbReference>
<dbReference type="Proteomes" id="UP000887159">
    <property type="component" value="Unassembled WGS sequence"/>
</dbReference>
<comment type="caution">
    <text evidence="1">The sequence shown here is derived from an EMBL/GenBank/DDBJ whole genome shotgun (WGS) entry which is preliminary data.</text>
</comment>
<evidence type="ECO:0000313" key="1">
    <source>
        <dbReference type="EMBL" id="GFY05719.1"/>
    </source>
</evidence>
<dbReference type="PANTHER" id="PTHR45749:SF35">
    <property type="entry name" value="AC-LIKE TRANSPOSASE-RELATED"/>
    <property type="match status" value="1"/>
</dbReference>
<reference evidence="1" key="1">
    <citation type="submission" date="2020-08" db="EMBL/GenBank/DDBJ databases">
        <title>Multicomponent nature underlies the extraordinary mechanical properties of spider dragline silk.</title>
        <authorList>
            <person name="Kono N."/>
            <person name="Nakamura H."/>
            <person name="Mori M."/>
            <person name="Yoshida Y."/>
            <person name="Ohtoshi R."/>
            <person name="Malay A.D."/>
            <person name="Moran D.A.P."/>
            <person name="Tomita M."/>
            <person name="Numata K."/>
            <person name="Arakawa K."/>
        </authorList>
    </citation>
    <scope>NUCLEOTIDE SEQUENCE</scope>
</reference>
<dbReference type="AlphaFoldDB" id="A0A8X6VAS9"/>
<name>A0A8X6VAS9_TRICX</name>
<dbReference type="EMBL" id="BMAU01021255">
    <property type="protein sequence ID" value="GFY05719.1"/>
    <property type="molecule type" value="Genomic_DNA"/>
</dbReference>
<keyword evidence="2" id="KW-1185">Reference proteome</keyword>
<accession>A0A8X6VAS9</accession>
<evidence type="ECO:0000313" key="2">
    <source>
        <dbReference type="Proteomes" id="UP000887159"/>
    </source>
</evidence>
<sequence>MLTGHDIVQSGPTQQLNNSDEYYPKDEMIMDAILLYINWKYRRENLIGFLAVTETTGEYLTNAILGKVEENGLDNQNCRGQGYDYGANMIGINRGVKTRILMWHAAKSNAVFARRRIKVKAELKLVN</sequence>
<proteinExistence type="predicted"/>